<dbReference type="Proteomes" id="UP000031982">
    <property type="component" value="Unassembled WGS sequence"/>
</dbReference>
<sequence>MPVPHFIIEYTDNIKAEAEIPALLKKVNQLLISYDGTFPIGGIRSRAIELHDYVIADGTEDDAFVHAVLKIGAGRPESVKKMVCDELFQVMKDHFADLFANRYLALSMELIEFSEAGTYKHNNIHARYKKTATEK</sequence>
<organism evidence="1 2">
    <name type="scientific">Bacillus badius</name>
    <dbReference type="NCBI Taxonomy" id="1455"/>
    <lineage>
        <taxon>Bacteria</taxon>
        <taxon>Bacillati</taxon>
        <taxon>Bacillota</taxon>
        <taxon>Bacilli</taxon>
        <taxon>Bacillales</taxon>
        <taxon>Bacillaceae</taxon>
        <taxon>Pseudobacillus</taxon>
    </lineage>
</organism>
<dbReference type="EMBL" id="JXLP01000003">
    <property type="protein sequence ID" value="KIL79433.1"/>
    <property type="molecule type" value="Genomic_DNA"/>
</dbReference>
<name>A0ABR5AXG4_BACBA</name>
<evidence type="ECO:0000313" key="1">
    <source>
        <dbReference type="EMBL" id="KIL79433.1"/>
    </source>
</evidence>
<dbReference type="PANTHER" id="PTHR37950:SF1">
    <property type="entry name" value="4-HYDROXYPHENYLACETATE CATABOLISM PROTEIN"/>
    <property type="match status" value="1"/>
</dbReference>
<protein>
    <submittedName>
        <fullName evidence="1">5-carboxymethyl-2-hydroxymuconate delta-isomerase</fullName>
    </submittedName>
</protein>
<reference evidence="1 2" key="1">
    <citation type="submission" date="2015-01" db="EMBL/GenBank/DDBJ databases">
        <title>Genome Assembly of Bacillus badius MTCC 1458.</title>
        <authorList>
            <person name="Verma A."/>
            <person name="Khatri I."/>
            <person name="Mual P."/>
            <person name="Subramanian S."/>
            <person name="Krishnamurthi S."/>
        </authorList>
    </citation>
    <scope>NUCLEOTIDE SEQUENCE [LARGE SCALE GENOMIC DNA]</scope>
    <source>
        <strain evidence="1 2">MTCC 1458</strain>
    </source>
</reference>
<evidence type="ECO:0000313" key="2">
    <source>
        <dbReference type="Proteomes" id="UP000031982"/>
    </source>
</evidence>
<dbReference type="InterPro" id="IPR004220">
    <property type="entry name" value="5-COMe_2-OHmuconate_Isoase"/>
</dbReference>
<dbReference type="Pfam" id="PF02962">
    <property type="entry name" value="CHMI"/>
    <property type="match status" value="1"/>
</dbReference>
<gene>
    <name evidence="1" type="ORF">SD77_3299</name>
</gene>
<dbReference type="CDD" id="cd00580">
    <property type="entry name" value="CHMI"/>
    <property type="match status" value="1"/>
</dbReference>
<keyword evidence="2" id="KW-1185">Reference proteome</keyword>
<dbReference type="PANTHER" id="PTHR37950">
    <property type="entry name" value="4-HYDROXYPHENYLACETATE CATABOLISM PROTEIN"/>
    <property type="match status" value="1"/>
</dbReference>
<proteinExistence type="predicted"/>
<comment type="caution">
    <text evidence="1">The sequence shown here is derived from an EMBL/GenBank/DDBJ whole genome shotgun (WGS) entry which is preliminary data.</text>
</comment>
<accession>A0ABR5AXG4</accession>
<dbReference type="InterPro" id="IPR014347">
    <property type="entry name" value="Tautomerase/MIF_sf"/>
</dbReference>
<dbReference type="Gene3D" id="3.30.429.10">
    <property type="entry name" value="Macrophage Migration Inhibitory Factor"/>
    <property type="match status" value="1"/>
</dbReference>
<dbReference type="SUPFAM" id="SSF55331">
    <property type="entry name" value="Tautomerase/MIF"/>
    <property type="match status" value="1"/>
</dbReference>